<keyword evidence="5 8" id="KW-1133">Transmembrane helix</keyword>
<comment type="subcellular location">
    <subcellularLocation>
        <location evidence="1">Membrane</location>
        <topology evidence="1">Multi-pass membrane protein</topology>
    </subcellularLocation>
</comment>
<reference evidence="10" key="1">
    <citation type="submission" date="2021-08" db="EMBL/GenBank/DDBJ databases">
        <title>WGS assembly of Ceratopteris richardii.</title>
        <authorList>
            <person name="Marchant D.B."/>
            <person name="Chen G."/>
            <person name="Jenkins J."/>
            <person name="Shu S."/>
            <person name="Leebens-Mack J."/>
            <person name="Grimwood J."/>
            <person name="Schmutz J."/>
            <person name="Soltis P."/>
            <person name="Soltis D."/>
            <person name="Chen Z.-H."/>
        </authorList>
    </citation>
    <scope>NUCLEOTIDE SEQUENCE</scope>
    <source>
        <strain evidence="10">Whitten #5841</strain>
        <tissue evidence="10">Leaf</tissue>
    </source>
</reference>
<dbReference type="SUPFAM" id="SSF50182">
    <property type="entry name" value="Sm-like ribonucleoproteins"/>
    <property type="match status" value="1"/>
</dbReference>
<dbReference type="InterPro" id="IPR006685">
    <property type="entry name" value="MscS_channel_2nd"/>
</dbReference>
<evidence type="ECO:0000256" key="3">
    <source>
        <dbReference type="ARBA" id="ARBA00022448"/>
    </source>
</evidence>
<evidence type="ECO:0000256" key="8">
    <source>
        <dbReference type="SAM" id="Phobius"/>
    </source>
</evidence>
<gene>
    <name evidence="10" type="ORF">KP509_22G069800</name>
</gene>
<sequence>MECTSASIASQLKTRHVVISVHDAPQDDQKSKRTNGKDRTDLLPQVEESEHRAVLPDTDITRSPCSLSATTILREPNLVHLQDPELSTYDSATERTKKKKEKTRIRPQSFDFGVPIDPPTKLIENFLEHQAATGNLCLDMDVRMIERIPAATIAKDVKYMLPAGDPTLVALYEPNVKENHSHFPVEYNIASHVQEGKKGGAGIPSSTVLAHAVNGEHKPAELNNIGDVKFCDGDASHSSSDGEGDSWHRITRSSRDHIQRSSRLADKPPSDAHSHTKSKQLKSGPARSGLLHKSRLLGRIDGEEDDPFKDEDIPESLKGSKLSLMLVVQWVAFFIIMGWLICSLTIPALIKRPLWSMALWKWALLVLLLFCGRLVSGWIVTVLVLILERNFLMRKRVVYFVYGLRKGFQNFLWFALAVLEWRLVFDPKVESATDTKVLPYVTKVLNCLLIAAIIWLVKIFFVKILASSFHVSTYFERIRESLFGQWVLETLSGPPMIQIEQEAKLIEEVNDLKKAGAEGPDVIMPKTNVQPGRSGKLTLGVSGLLGGKSTEAVGTGKSGFIRKGRLTRISSQLSTDKKSAMNTGITIHDLHRLNERNVSAWNMKKFMNFVRYRGIYTLAHVIDQTAAQSDYDGQEMEIRSEWQAVTVAKKIFKNVAKPGARYILRDDLRRFMLESEVERAFPLFEGSEETGNISKTALKNFAVHVVRERRVLSLALNDAKTAVNKLHRIVDVIVGIIILIVCLLVLGLTTTHLLVVVSSQLLLVGFIFGNTCKNVFEAIVFLFVMHPFDVGDRCVIDGTQLVVEEMNILSTLFARNNGERIWYPNSLLGTKYIFNYSRTPDVGDSFEFCIDASTPSEKLAILKDRVAKYLASKSNYWTKEFYLLVSSIEDNNKMNMQLKVNHTINFSDDLERRIRKSELILDIKKILQELDFGYKLLPQVVHITSSPDQVDGACTHVKSS</sequence>
<organism evidence="10 11">
    <name type="scientific">Ceratopteris richardii</name>
    <name type="common">Triangle waterfern</name>
    <dbReference type="NCBI Taxonomy" id="49495"/>
    <lineage>
        <taxon>Eukaryota</taxon>
        <taxon>Viridiplantae</taxon>
        <taxon>Streptophyta</taxon>
        <taxon>Embryophyta</taxon>
        <taxon>Tracheophyta</taxon>
        <taxon>Polypodiopsida</taxon>
        <taxon>Polypodiidae</taxon>
        <taxon>Polypodiales</taxon>
        <taxon>Pteridineae</taxon>
        <taxon>Pteridaceae</taxon>
        <taxon>Parkerioideae</taxon>
        <taxon>Ceratopteris</taxon>
    </lineage>
</organism>
<protein>
    <recommendedName>
        <fullName evidence="9">Mechanosensitive ion channel MscS domain-containing protein</fullName>
    </recommendedName>
</protein>
<accession>A0A8T2S661</accession>
<keyword evidence="11" id="KW-1185">Reference proteome</keyword>
<comment type="caution">
    <text evidence="10">The sequence shown here is derived from an EMBL/GenBank/DDBJ whole genome shotgun (WGS) entry which is preliminary data.</text>
</comment>
<feature type="transmembrane region" description="Helical" evidence="8">
    <location>
        <begin position="324"/>
        <end position="350"/>
    </location>
</feature>
<keyword evidence="3" id="KW-0813">Transport</keyword>
<feature type="transmembrane region" description="Helical" evidence="8">
    <location>
        <begin position="729"/>
        <end position="755"/>
    </location>
</feature>
<dbReference type="GO" id="GO:0006820">
    <property type="term" value="P:monoatomic anion transport"/>
    <property type="evidence" value="ECO:0007669"/>
    <property type="project" value="TreeGrafter"/>
</dbReference>
<dbReference type="Proteomes" id="UP000825935">
    <property type="component" value="Chromosome 22"/>
</dbReference>
<dbReference type="PANTHER" id="PTHR31618">
    <property type="entry name" value="MECHANOSENSITIVE ION CHANNEL PROTEIN 5"/>
    <property type="match status" value="1"/>
</dbReference>
<evidence type="ECO:0000256" key="6">
    <source>
        <dbReference type="ARBA" id="ARBA00023136"/>
    </source>
</evidence>
<proteinExistence type="inferred from homology"/>
<feature type="transmembrane region" description="Helical" evidence="8">
    <location>
        <begin position="437"/>
        <end position="457"/>
    </location>
</feature>
<evidence type="ECO:0000256" key="5">
    <source>
        <dbReference type="ARBA" id="ARBA00022989"/>
    </source>
</evidence>
<dbReference type="EMBL" id="CM035427">
    <property type="protein sequence ID" value="KAH7307636.1"/>
    <property type="molecule type" value="Genomic_DNA"/>
</dbReference>
<keyword evidence="4 8" id="KW-0812">Transmembrane</keyword>
<evidence type="ECO:0000313" key="10">
    <source>
        <dbReference type="EMBL" id="KAH7307636.1"/>
    </source>
</evidence>
<feature type="transmembrane region" description="Helical" evidence="8">
    <location>
        <begin position="362"/>
        <end position="387"/>
    </location>
</feature>
<feature type="compositionally biased region" description="Basic and acidic residues" evidence="7">
    <location>
        <begin position="253"/>
        <end position="274"/>
    </location>
</feature>
<dbReference type="Pfam" id="PF00924">
    <property type="entry name" value="MS_channel_2nd"/>
    <property type="match status" value="1"/>
</dbReference>
<comment type="similarity">
    <text evidence="2">Belongs to the MscS (TC 1.A.23) family.</text>
</comment>
<feature type="region of interest" description="Disordered" evidence="7">
    <location>
        <begin position="90"/>
        <end position="111"/>
    </location>
</feature>
<dbReference type="GO" id="GO:0008381">
    <property type="term" value="F:mechanosensitive monoatomic ion channel activity"/>
    <property type="evidence" value="ECO:0007669"/>
    <property type="project" value="TreeGrafter"/>
</dbReference>
<dbReference type="InterPro" id="IPR023408">
    <property type="entry name" value="MscS_beta-dom_sf"/>
</dbReference>
<feature type="transmembrane region" description="Helical" evidence="8">
    <location>
        <begin position="408"/>
        <end position="425"/>
    </location>
</feature>
<evidence type="ECO:0000256" key="1">
    <source>
        <dbReference type="ARBA" id="ARBA00004141"/>
    </source>
</evidence>
<evidence type="ECO:0000256" key="7">
    <source>
        <dbReference type="SAM" id="MobiDB-lite"/>
    </source>
</evidence>
<evidence type="ECO:0000256" key="4">
    <source>
        <dbReference type="ARBA" id="ARBA00022692"/>
    </source>
</evidence>
<feature type="compositionally biased region" description="Basic residues" evidence="7">
    <location>
        <begin position="96"/>
        <end position="105"/>
    </location>
</feature>
<dbReference type="Gene3D" id="2.30.30.60">
    <property type="match status" value="1"/>
</dbReference>
<evidence type="ECO:0000313" key="11">
    <source>
        <dbReference type="Proteomes" id="UP000825935"/>
    </source>
</evidence>
<feature type="transmembrane region" description="Helical" evidence="8">
    <location>
        <begin position="761"/>
        <end position="784"/>
    </location>
</feature>
<dbReference type="OMA" id="PMIVFRD"/>
<feature type="domain" description="Mechanosensitive ion channel MscS" evidence="9">
    <location>
        <begin position="772"/>
        <end position="838"/>
    </location>
</feature>
<feature type="compositionally biased region" description="Basic and acidic residues" evidence="7">
    <location>
        <begin position="24"/>
        <end position="40"/>
    </location>
</feature>
<feature type="region of interest" description="Disordered" evidence="7">
    <location>
        <begin position="21"/>
        <end position="40"/>
    </location>
</feature>
<dbReference type="AlphaFoldDB" id="A0A8T2S661"/>
<feature type="region of interest" description="Disordered" evidence="7">
    <location>
        <begin position="253"/>
        <end position="286"/>
    </location>
</feature>
<dbReference type="GO" id="GO:0050982">
    <property type="term" value="P:detection of mechanical stimulus"/>
    <property type="evidence" value="ECO:0007669"/>
    <property type="project" value="UniProtKB-ARBA"/>
</dbReference>
<dbReference type="InterPro" id="IPR016688">
    <property type="entry name" value="MscS-like_plants/fungi"/>
</dbReference>
<dbReference type="PANTHER" id="PTHR31618:SF1">
    <property type="entry name" value="EF-HAND DOMAIN-CONTAINING PROTEIN"/>
    <property type="match status" value="1"/>
</dbReference>
<name>A0A8T2S661_CERRI</name>
<evidence type="ECO:0000256" key="2">
    <source>
        <dbReference type="ARBA" id="ARBA00008017"/>
    </source>
</evidence>
<dbReference type="InterPro" id="IPR010920">
    <property type="entry name" value="LSM_dom_sf"/>
</dbReference>
<dbReference type="EMBL" id="CM035427">
    <property type="protein sequence ID" value="KAH7307638.1"/>
    <property type="molecule type" value="Genomic_DNA"/>
</dbReference>
<keyword evidence="6 8" id="KW-0472">Membrane</keyword>
<evidence type="ECO:0000259" key="9">
    <source>
        <dbReference type="Pfam" id="PF00924"/>
    </source>
</evidence>
<dbReference type="GO" id="GO:0005886">
    <property type="term" value="C:plasma membrane"/>
    <property type="evidence" value="ECO:0007669"/>
    <property type="project" value="UniProtKB-ARBA"/>
</dbReference>
<dbReference type="OrthoDB" id="544685at2759"/>
<dbReference type="FunFam" id="2.30.30.60:FF:000003">
    <property type="entry name" value="Predicted mechanosensitive ion channel"/>
    <property type="match status" value="1"/>
</dbReference>